<sequence length="260" mass="30758">MDNPKQCKANRWRTRVERKVVKKESQVNERCVLGIYDKHDPPGKYNYSLFIDFTHLIFIAQINNFLRETLLRKTLMKEEDHKCGLVVMSKHLTQKHFYKMLNYTFTTRNSIIFGSNVFSTGFRVKFSIKSLVNRIHYFKRVVIQEIAMSSKQFVKILRDGNCLEDLRLEQSYVQGPQLRFKADGVSRLKKINISWYMYEVVQYHVTENPNYFDPVLGNISQCPCINTLERIKIINTRTPEHTTNRLQEKYGGLTILFIDN</sequence>
<accession>A0AAD2D3F0</accession>
<protein>
    <submittedName>
        <fullName evidence="1">Uncharacterized protein</fullName>
    </submittedName>
</protein>
<name>A0AAD2D3F0_EUPCR</name>
<evidence type="ECO:0000313" key="1">
    <source>
        <dbReference type="EMBL" id="CAI2378652.1"/>
    </source>
</evidence>
<gene>
    <name evidence="1" type="ORF">ECRASSUSDP1_LOCUS20050</name>
</gene>
<keyword evidence="2" id="KW-1185">Reference proteome</keyword>
<dbReference type="AlphaFoldDB" id="A0AAD2D3F0"/>
<comment type="caution">
    <text evidence="1">The sequence shown here is derived from an EMBL/GenBank/DDBJ whole genome shotgun (WGS) entry which is preliminary data.</text>
</comment>
<dbReference type="EMBL" id="CAMPGE010020402">
    <property type="protein sequence ID" value="CAI2378652.1"/>
    <property type="molecule type" value="Genomic_DNA"/>
</dbReference>
<dbReference type="Proteomes" id="UP001295684">
    <property type="component" value="Unassembled WGS sequence"/>
</dbReference>
<reference evidence="1" key="1">
    <citation type="submission" date="2023-07" db="EMBL/GenBank/DDBJ databases">
        <authorList>
            <consortium name="AG Swart"/>
            <person name="Singh M."/>
            <person name="Singh A."/>
            <person name="Seah K."/>
            <person name="Emmerich C."/>
        </authorList>
    </citation>
    <scope>NUCLEOTIDE SEQUENCE</scope>
    <source>
        <strain evidence="1">DP1</strain>
    </source>
</reference>
<proteinExistence type="predicted"/>
<organism evidence="1 2">
    <name type="scientific">Euplotes crassus</name>
    <dbReference type="NCBI Taxonomy" id="5936"/>
    <lineage>
        <taxon>Eukaryota</taxon>
        <taxon>Sar</taxon>
        <taxon>Alveolata</taxon>
        <taxon>Ciliophora</taxon>
        <taxon>Intramacronucleata</taxon>
        <taxon>Spirotrichea</taxon>
        <taxon>Hypotrichia</taxon>
        <taxon>Euplotida</taxon>
        <taxon>Euplotidae</taxon>
        <taxon>Moneuplotes</taxon>
    </lineage>
</organism>
<evidence type="ECO:0000313" key="2">
    <source>
        <dbReference type="Proteomes" id="UP001295684"/>
    </source>
</evidence>